<protein>
    <submittedName>
        <fullName evidence="1">Uncharacterized protein</fullName>
    </submittedName>
</protein>
<dbReference type="AlphaFoldDB" id="G4ZGR2"/>
<accession>G4ZGR2</accession>
<sequence>MIRDDFHVDISESTMSRYLVGKLYTVKETRVEPVTCNSEINLEKRRLFAEALIKHQEQGDLIVYLITQRMVQKMELHAAKFVNAATRSEAMVYGK</sequence>
<dbReference type="GeneID" id="20640192"/>
<dbReference type="KEGG" id="psoj:PHYSODRAFT_285949"/>
<name>G4ZGR2_PHYSP</name>
<dbReference type="Proteomes" id="UP000002640">
    <property type="component" value="Unassembled WGS sequence"/>
</dbReference>
<proteinExistence type="predicted"/>
<reference evidence="1 2" key="1">
    <citation type="journal article" date="2006" name="Science">
        <title>Phytophthora genome sequences uncover evolutionary origins and mechanisms of pathogenesis.</title>
        <authorList>
            <person name="Tyler B.M."/>
            <person name="Tripathy S."/>
            <person name="Zhang X."/>
            <person name="Dehal P."/>
            <person name="Jiang R.H."/>
            <person name="Aerts A."/>
            <person name="Arredondo F.D."/>
            <person name="Baxter L."/>
            <person name="Bensasson D."/>
            <person name="Beynon J.L."/>
            <person name="Chapman J."/>
            <person name="Damasceno C.M."/>
            <person name="Dorrance A.E."/>
            <person name="Dou D."/>
            <person name="Dickerman A.W."/>
            <person name="Dubchak I.L."/>
            <person name="Garbelotto M."/>
            <person name="Gijzen M."/>
            <person name="Gordon S.G."/>
            <person name="Govers F."/>
            <person name="Grunwald N.J."/>
            <person name="Huang W."/>
            <person name="Ivors K.L."/>
            <person name="Jones R.W."/>
            <person name="Kamoun S."/>
            <person name="Krampis K."/>
            <person name="Lamour K.H."/>
            <person name="Lee M.K."/>
            <person name="McDonald W.H."/>
            <person name="Medina M."/>
            <person name="Meijer H.J."/>
            <person name="Nordberg E.K."/>
            <person name="Maclean D.J."/>
            <person name="Ospina-Giraldo M.D."/>
            <person name="Morris P.F."/>
            <person name="Phuntumart V."/>
            <person name="Putnam N.H."/>
            <person name="Rash S."/>
            <person name="Rose J.K."/>
            <person name="Sakihama Y."/>
            <person name="Salamov A.A."/>
            <person name="Savidor A."/>
            <person name="Scheuring C.F."/>
            <person name="Smith B.M."/>
            <person name="Sobral B.W."/>
            <person name="Terry A."/>
            <person name="Torto-Alalibo T.A."/>
            <person name="Win J."/>
            <person name="Xu Z."/>
            <person name="Zhang H."/>
            <person name="Grigoriev I.V."/>
            <person name="Rokhsar D.S."/>
            <person name="Boore J.L."/>
        </authorList>
    </citation>
    <scope>NUCLEOTIDE SEQUENCE [LARGE SCALE GENOMIC DNA]</scope>
    <source>
        <strain evidence="1 2">P6497</strain>
    </source>
</reference>
<evidence type="ECO:0000313" key="2">
    <source>
        <dbReference type="Proteomes" id="UP000002640"/>
    </source>
</evidence>
<keyword evidence="2" id="KW-1185">Reference proteome</keyword>
<gene>
    <name evidence="1" type="ORF">PHYSODRAFT_285949</name>
</gene>
<dbReference type="InParanoid" id="G4ZGR2"/>
<dbReference type="EMBL" id="JH159154">
    <property type="protein sequence ID" value="EGZ17561.1"/>
    <property type="molecule type" value="Genomic_DNA"/>
</dbReference>
<organism evidence="1 2">
    <name type="scientific">Phytophthora sojae (strain P6497)</name>
    <name type="common">Soybean stem and root rot agent</name>
    <name type="synonym">Phytophthora megasperma f. sp. glycines</name>
    <dbReference type="NCBI Taxonomy" id="1094619"/>
    <lineage>
        <taxon>Eukaryota</taxon>
        <taxon>Sar</taxon>
        <taxon>Stramenopiles</taxon>
        <taxon>Oomycota</taxon>
        <taxon>Peronosporomycetes</taxon>
        <taxon>Peronosporales</taxon>
        <taxon>Peronosporaceae</taxon>
        <taxon>Phytophthora</taxon>
    </lineage>
</organism>
<dbReference type="RefSeq" id="XP_009526619.1">
    <property type="nucleotide sequence ID" value="XM_009528324.1"/>
</dbReference>
<evidence type="ECO:0000313" key="1">
    <source>
        <dbReference type="EMBL" id="EGZ17561.1"/>
    </source>
</evidence>